<feature type="compositionally biased region" description="Basic residues" evidence="1">
    <location>
        <begin position="53"/>
        <end position="66"/>
    </location>
</feature>
<organism evidence="2 3">
    <name type="scientific">Bailinhaonella thermotolerans</name>
    <dbReference type="NCBI Taxonomy" id="1070861"/>
    <lineage>
        <taxon>Bacteria</taxon>
        <taxon>Bacillati</taxon>
        <taxon>Actinomycetota</taxon>
        <taxon>Actinomycetes</taxon>
        <taxon>Streptosporangiales</taxon>
        <taxon>Streptosporangiaceae</taxon>
        <taxon>Bailinhaonella</taxon>
    </lineage>
</organism>
<proteinExistence type="predicted"/>
<evidence type="ECO:0000256" key="1">
    <source>
        <dbReference type="SAM" id="MobiDB-lite"/>
    </source>
</evidence>
<dbReference type="EMBL" id="QZEY01000022">
    <property type="protein sequence ID" value="RJL22547.1"/>
    <property type="molecule type" value="Genomic_DNA"/>
</dbReference>
<gene>
    <name evidence="2" type="ORF">D5H75_35615</name>
</gene>
<accession>A0A3A4ASU3</accession>
<keyword evidence="3" id="KW-1185">Reference proteome</keyword>
<sequence>MGVRRILRRRRPRRPDQAHAGRAAVRPGEPPAHGHRDRDRHGDAAGPRLAAHAPRRRPPGRLRPARRGAGPGR</sequence>
<name>A0A3A4ASU3_9ACTN</name>
<evidence type="ECO:0000313" key="2">
    <source>
        <dbReference type="EMBL" id="RJL22547.1"/>
    </source>
</evidence>
<feature type="compositionally biased region" description="Basic and acidic residues" evidence="1">
    <location>
        <begin position="32"/>
        <end position="43"/>
    </location>
</feature>
<dbReference type="Proteomes" id="UP000265768">
    <property type="component" value="Unassembled WGS sequence"/>
</dbReference>
<comment type="caution">
    <text evidence="2">The sequence shown here is derived from an EMBL/GenBank/DDBJ whole genome shotgun (WGS) entry which is preliminary data.</text>
</comment>
<evidence type="ECO:0000313" key="3">
    <source>
        <dbReference type="Proteomes" id="UP000265768"/>
    </source>
</evidence>
<feature type="region of interest" description="Disordered" evidence="1">
    <location>
        <begin position="1"/>
        <end position="73"/>
    </location>
</feature>
<feature type="compositionally biased region" description="Basic residues" evidence="1">
    <location>
        <begin position="1"/>
        <end position="13"/>
    </location>
</feature>
<reference evidence="2 3" key="1">
    <citation type="submission" date="2018-09" db="EMBL/GenBank/DDBJ databases">
        <title>YIM 75507 draft genome.</title>
        <authorList>
            <person name="Tang S."/>
            <person name="Feng Y."/>
        </authorList>
    </citation>
    <scope>NUCLEOTIDE SEQUENCE [LARGE SCALE GENOMIC DNA]</scope>
    <source>
        <strain evidence="2 3">YIM 75507</strain>
    </source>
</reference>
<protein>
    <submittedName>
        <fullName evidence="2">Uncharacterized protein</fullName>
    </submittedName>
</protein>
<dbReference type="AlphaFoldDB" id="A0A3A4ASU3"/>